<dbReference type="GeneID" id="59335349"/>
<feature type="region of interest" description="Disordered" evidence="1">
    <location>
        <begin position="57"/>
        <end position="118"/>
    </location>
</feature>
<feature type="compositionally biased region" description="Basic residues" evidence="1">
    <location>
        <begin position="394"/>
        <end position="404"/>
    </location>
</feature>
<protein>
    <submittedName>
        <fullName evidence="2">Uncharacterized protein</fullName>
    </submittedName>
</protein>
<organism evidence="2 3">
    <name type="scientific">Letharia lupina</name>
    <dbReference type="NCBI Taxonomy" id="560253"/>
    <lineage>
        <taxon>Eukaryota</taxon>
        <taxon>Fungi</taxon>
        <taxon>Dikarya</taxon>
        <taxon>Ascomycota</taxon>
        <taxon>Pezizomycotina</taxon>
        <taxon>Lecanoromycetes</taxon>
        <taxon>OSLEUM clade</taxon>
        <taxon>Lecanoromycetidae</taxon>
        <taxon>Lecanorales</taxon>
        <taxon>Lecanorineae</taxon>
        <taxon>Parmeliaceae</taxon>
        <taxon>Letharia</taxon>
    </lineage>
</organism>
<comment type="caution">
    <text evidence="2">The sequence shown here is derived from an EMBL/GenBank/DDBJ whole genome shotgun (WGS) entry which is preliminary data.</text>
</comment>
<dbReference type="EMBL" id="JACCJB010000003">
    <property type="protein sequence ID" value="KAF6228838.1"/>
    <property type="molecule type" value="Genomic_DNA"/>
</dbReference>
<evidence type="ECO:0000313" key="2">
    <source>
        <dbReference type="EMBL" id="KAF6228838.1"/>
    </source>
</evidence>
<keyword evidence="3" id="KW-1185">Reference proteome</keyword>
<feature type="region of interest" description="Disordered" evidence="1">
    <location>
        <begin position="358"/>
        <end position="407"/>
    </location>
</feature>
<sequence>MDALPLRQAGTQNSQPQRLPFHKAGHSQTTIDLYLRPIAKVKQGQNDIRNYFSPVARTSSVPKGESRSPAKVLVTPKPSHGNNGVGPFHTPSPSPSLQSPVESTPCIPESQQTNKRAPDIPVRVRKHNHVKSAVLPRFDPFFDNDEFPHSTSPMAPRVTDVVRHSLVPKPLNIKMPPPTDEASRSPSQTTSSPSSVGDADTASLDGEGREAPSFKQTYMGVHSRQNTIDSPLSPLMALRDPSPKPLRQRVDRPAALRSVTAPELLEPCSTDSIIYFLPEISPTSDASADEREPLMGVSNSRTKTKTSIRDVFRRKRQAVKLGNVSPAQKGRREDVLKEKAVTVSPGLQRYYDYLASQKDAAPVKEKGREMENVDHSKKNEESVPSGRSESGSSSKKKKKKKGKGLLRLMEAYSKHVEGLQMIQ</sequence>
<feature type="region of interest" description="Disordered" evidence="1">
    <location>
        <begin position="284"/>
        <end position="306"/>
    </location>
</feature>
<feature type="compositionally biased region" description="Basic and acidic residues" evidence="1">
    <location>
        <begin position="361"/>
        <end position="381"/>
    </location>
</feature>
<feature type="compositionally biased region" description="Low complexity" evidence="1">
    <location>
        <begin position="184"/>
        <end position="195"/>
    </location>
</feature>
<proteinExistence type="predicted"/>
<dbReference type="RefSeq" id="XP_037156480.1">
    <property type="nucleotide sequence ID" value="XM_037297845.1"/>
</dbReference>
<dbReference type="AlphaFoldDB" id="A0A8H6CSP3"/>
<name>A0A8H6CSP3_9LECA</name>
<feature type="region of interest" description="Disordered" evidence="1">
    <location>
        <begin position="168"/>
        <end position="248"/>
    </location>
</feature>
<feature type="region of interest" description="Disordered" evidence="1">
    <location>
        <begin position="1"/>
        <end position="25"/>
    </location>
</feature>
<dbReference type="Proteomes" id="UP000593566">
    <property type="component" value="Unassembled WGS sequence"/>
</dbReference>
<reference evidence="2 3" key="1">
    <citation type="journal article" date="2020" name="Genomics">
        <title>Complete, high-quality genomes from long-read metagenomic sequencing of two wolf lichen thalli reveals enigmatic genome architecture.</title>
        <authorList>
            <person name="McKenzie S.K."/>
            <person name="Walston R.F."/>
            <person name="Allen J.L."/>
        </authorList>
    </citation>
    <scope>NUCLEOTIDE SEQUENCE [LARGE SCALE GENOMIC DNA]</scope>
    <source>
        <strain evidence="2">WasteWater1</strain>
    </source>
</reference>
<evidence type="ECO:0000313" key="3">
    <source>
        <dbReference type="Proteomes" id="UP000593566"/>
    </source>
</evidence>
<gene>
    <name evidence="2" type="ORF">HO133_006949</name>
</gene>
<evidence type="ECO:0000256" key="1">
    <source>
        <dbReference type="SAM" id="MobiDB-lite"/>
    </source>
</evidence>
<accession>A0A8H6CSP3</accession>